<dbReference type="AlphaFoldDB" id="A0A1I4V9A9"/>
<proteinExistence type="predicted"/>
<evidence type="ECO:0000256" key="1">
    <source>
        <dbReference type="ARBA" id="ARBA00023002"/>
    </source>
</evidence>
<dbReference type="PANTHER" id="PTHR42947">
    <property type="entry name" value="COB--COM HETERODISULFIDE REDUCTASE SUBUNIT B 1"/>
    <property type="match status" value="1"/>
</dbReference>
<feature type="domain" description="Cysteine-rich" evidence="2">
    <location>
        <begin position="9"/>
        <end position="88"/>
    </location>
</feature>
<keyword evidence="4" id="KW-1185">Reference proteome</keyword>
<dbReference type="OrthoDB" id="9777685at2"/>
<dbReference type="PANTHER" id="PTHR42947:SF1">
    <property type="entry name" value="COB--COM HETERODISULFIDE REDUCTASE SUBUNIT B 1"/>
    <property type="match status" value="1"/>
</dbReference>
<dbReference type="RefSeq" id="WP_093395770.1">
    <property type="nucleotide sequence ID" value="NZ_FOUU01000008.1"/>
</dbReference>
<dbReference type="Pfam" id="PF02754">
    <property type="entry name" value="CCG"/>
    <property type="match status" value="2"/>
</dbReference>
<evidence type="ECO:0000313" key="3">
    <source>
        <dbReference type="EMBL" id="SFM97786.1"/>
    </source>
</evidence>
<dbReference type="Gene3D" id="1.20.1050.140">
    <property type="match status" value="1"/>
</dbReference>
<reference evidence="3 4" key="1">
    <citation type="submission" date="2016-10" db="EMBL/GenBank/DDBJ databases">
        <authorList>
            <person name="de Groot N.N."/>
        </authorList>
    </citation>
    <scope>NUCLEOTIDE SEQUENCE [LARGE SCALE GENOMIC DNA]</scope>
    <source>
        <strain evidence="3 4">DSM 9990</strain>
    </source>
</reference>
<sequence>MPDPSKDLVFFPGCSLASSARENYASLQQAFWKLGFRFRELDDWNCCGSAATGVAGEEIDFLLSARNLTKVPPGKTLLVACPKCWTKLHIVQRRLKEDPEFASRVSRLFGTIPEEGVRIVHYLEVLTEIGVDNLARIVSADRENLRCALYFGCTRAQQSKVNGAIMFDEQSIQSILENLGVTGVKWPHVHRCCGTYLTGAIPEIVEELACRIVNGAAEAGAEAIITVCAMCHFNLETRGQKFTVLPILHFTEILSIALGIRPPGWWFRRHLVSPVNLLKKKGWL</sequence>
<evidence type="ECO:0000313" key="4">
    <source>
        <dbReference type="Proteomes" id="UP000199611"/>
    </source>
</evidence>
<organism evidence="3 4">
    <name type="scientific">Thermodesulforhabdus norvegica</name>
    <dbReference type="NCBI Taxonomy" id="39841"/>
    <lineage>
        <taxon>Bacteria</taxon>
        <taxon>Pseudomonadati</taxon>
        <taxon>Thermodesulfobacteriota</taxon>
        <taxon>Syntrophobacteria</taxon>
        <taxon>Syntrophobacterales</taxon>
        <taxon>Thermodesulforhabdaceae</taxon>
        <taxon>Thermodesulforhabdus</taxon>
    </lineage>
</organism>
<dbReference type="InterPro" id="IPR004017">
    <property type="entry name" value="Cys_rich_dom"/>
</dbReference>
<gene>
    <name evidence="3" type="ORF">SAMN05660836_02182</name>
</gene>
<evidence type="ECO:0000259" key="2">
    <source>
        <dbReference type="Pfam" id="PF02754"/>
    </source>
</evidence>
<dbReference type="STRING" id="39841.SAMN05660836_02182"/>
<accession>A0A1I4V9A9</accession>
<keyword evidence="1" id="KW-0560">Oxidoreductase</keyword>
<dbReference type="EMBL" id="FOUU01000008">
    <property type="protein sequence ID" value="SFM97786.1"/>
    <property type="molecule type" value="Genomic_DNA"/>
</dbReference>
<dbReference type="InterPro" id="IPR051278">
    <property type="entry name" value="HdrB/HdrD_reductase"/>
</dbReference>
<feature type="domain" description="Cysteine-rich" evidence="2">
    <location>
        <begin position="148"/>
        <end position="235"/>
    </location>
</feature>
<name>A0A1I4V9A9_9BACT</name>
<protein>
    <submittedName>
        <fullName evidence="3">Heterodisulfide reductase subunit B</fullName>
    </submittedName>
</protein>
<dbReference type="Proteomes" id="UP000199611">
    <property type="component" value="Unassembled WGS sequence"/>
</dbReference>
<dbReference type="GO" id="GO:0016491">
    <property type="term" value="F:oxidoreductase activity"/>
    <property type="evidence" value="ECO:0007669"/>
    <property type="project" value="UniProtKB-KW"/>
</dbReference>